<reference evidence="1 2" key="1">
    <citation type="submission" date="2018-05" db="EMBL/GenBank/DDBJ databases">
        <title>Genome sequencing and assembly of the regulated plant pathogen Lachnellula willkommii and related sister species for the development of diagnostic species identification markers.</title>
        <authorList>
            <person name="Giroux E."/>
            <person name="Bilodeau G."/>
        </authorList>
    </citation>
    <scope>NUCLEOTIDE SEQUENCE [LARGE SCALE GENOMIC DNA]</scope>
    <source>
        <strain evidence="1 2">CBS 185.66</strain>
    </source>
</reference>
<dbReference type="PANTHER" id="PTHR40128:SF1">
    <property type="entry name" value="PHYTANOYL-COA HYDROXYLASE"/>
    <property type="match status" value="1"/>
</dbReference>
<dbReference type="Gene3D" id="2.60.120.620">
    <property type="entry name" value="q2cbj1_9rhob like domain"/>
    <property type="match status" value="1"/>
</dbReference>
<keyword evidence="2" id="KW-1185">Reference proteome</keyword>
<accession>A0A8H8R6Y6</accession>
<dbReference type="PANTHER" id="PTHR40128">
    <property type="entry name" value="EXPRESSED PROTEIN"/>
    <property type="match status" value="1"/>
</dbReference>
<evidence type="ECO:0008006" key="3">
    <source>
        <dbReference type="Google" id="ProtNLM"/>
    </source>
</evidence>
<evidence type="ECO:0000313" key="2">
    <source>
        <dbReference type="Proteomes" id="UP000431533"/>
    </source>
</evidence>
<dbReference type="SUPFAM" id="SSF51197">
    <property type="entry name" value="Clavaminate synthase-like"/>
    <property type="match status" value="1"/>
</dbReference>
<organism evidence="1 2">
    <name type="scientific">Lachnellula hyalina</name>
    <dbReference type="NCBI Taxonomy" id="1316788"/>
    <lineage>
        <taxon>Eukaryota</taxon>
        <taxon>Fungi</taxon>
        <taxon>Dikarya</taxon>
        <taxon>Ascomycota</taxon>
        <taxon>Pezizomycotina</taxon>
        <taxon>Leotiomycetes</taxon>
        <taxon>Helotiales</taxon>
        <taxon>Lachnaceae</taxon>
        <taxon>Lachnellula</taxon>
    </lineage>
</organism>
<dbReference type="EMBL" id="QGMH01000027">
    <property type="protein sequence ID" value="TVY28731.1"/>
    <property type="molecule type" value="Genomic_DNA"/>
</dbReference>
<dbReference type="Pfam" id="PF05721">
    <property type="entry name" value="PhyH"/>
    <property type="match status" value="1"/>
</dbReference>
<gene>
    <name evidence="1" type="ORF">LHYA1_G002380</name>
</gene>
<proteinExistence type="predicted"/>
<dbReference type="Proteomes" id="UP000431533">
    <property type="component" value="Unassembled WGS sequence"/>
</dbReference>
<dbReference type="AlphaFoldDB" id="A0A8H8R6Y6"/>
<dbReference type="OrthoDB" id="2328924at2759"/>
<dbReference type="GeneID" id="41982578"/>
<dbReference type="RefSeq" id="XP_031007519.1">
    <property type="nucleotide sequence ID" value="XM_031147357.1"/>
</dbReference>
<dbReference type="InterPro" id="IPR008775">
    <property type="entry name" value="Phytyl_CoA_dOase-like"/>
</dbReference>
<protein>
    <recommendedName>
        <fullName evidence="3">Phytanoyl-CoA hydroxylase</fullName>
    </recommendedName>
</protein>
<name>A0A8H8R6Y6_9HELO</name>
<evidence type="ECO:0000313" key="1">
    <source>
        <dbReference type="EMBL" id="TVY28731.1"/>
    </source>
</evidence>
<comment type="caution">
    <text evidence="1">The sequence shown here is derived from an EMBL/GenBank/DDBJ whole genome shotgun (WGS) entry which is preliminary data.</text>
</comment>
<sequence>MPDVNSITNGPNKEAITEQLFVNDGPLEQDQVAQLRPSDPTLPIEELRMRLEEDNYLFVKNLLPREDVLKAREAYFNFLSPSGVLKPGTKPVEGIFDSSKDISCFPGIGAGSTAKNEKPGGEKGAIFVDRALQAHTEEWYAEDFCKHPVLLDFVSKLSGWGEHTLHFRRSLLRNSIPGTHATSVHYDQIFLRHGEVSNLTAWCPMGDIKLNGGGLIYLEKSKSLGQEIEAEFFRRAAESGFSDEEAKYAFNNNMMATGFLSEYPVEFAKEHKRRWLVSSFEAGDVVLHDPFAIHASTVNHDKEGVIRLATDLRFCDSSQPYDKRWCNYYRIGDGA</sequence>